<evidence type="ECO:0000313" key="3">
    <source>
        <dbReference type="Proteomes" id="UP000694846"/>
    </source>
</evidence>
<reference evidence="4" key="1">
    <citation type="submission" date="2025-08" db="UniProtKB">
        <authorList>
            <consortium name="RefSeq"/>
        </authorList>
    </citation>
    <scope>IDENTIFICATION</scope>
    <source>
        <tissue evidence="4">Whole body</tissue>
    </source>
</reference>
<sequence length="204" mass="22425">MINRCTAATVALLLLVMATDDAGASTSYTLIGKNAISVTESTVKCKNGKSTPVTVQVTGDLYADSDKRTDFKGTKWANRMAEMDREADDERGHVVASVFGGPIEQWNMVPMHRSVNRRITAQSSLLNRWDEFEKWSRDQVKKGNVPVRFTIRIRYGPLNGCRPIGFDISATAKGTSGFQGSFDNGPYGSFAVSSQPSRPKKKKP</sequence>
<dbReference type="InterPro" id="IPR044927">
    <property type="entry name" value="Endonuclea_NS_2"/>
</dbReference>
<evidence type="ECO:0000259" key="2">
    <source>
        <dbReference type="Pfam" id="PF13930"/>
    </source>
</evidence>
<keyword evidence="3" id="KW-1185">Reference proteome</keyword>
<dbReference type="AlphaFoldDB" id="A0A8B8FLD8"/>
<protein>
    <submittedName>
        <fullName evidence="4">Uncharacterized protein LOC112684250</fullName>
    </submittedName>
</protein>
<evidence type="ECO:0000256" key="1">
    <source>
        <dbReference type="SAM" id="SignalP"/>
    </source>
</evidence>
<name>A0A8B8FLD8_9HEMI</name>
<dbReference type="Proteomes" id="UP000694846">
    <property type="component" value="Unplaced"/>
</dbReference>
<dbReference type="InterPro" id="IPR044929">
    <property type="entry name" value="DNA/RNA_non-sp_Endonuclease_sf"/>
</dbReference>
<dbReference type="Pfam" id="PF13930">
    <property type="entry name" value="Endonuclea_NS_2"/>
    <property type="match status" value="1"/>
</dbReference>
<proteinExistence type="predicted"/>
<feature type="chain" id="PRO_5034982648" evidence="1">
    <location>
        <begin position="25"/>
        <end position="204"/>
    </location>
</feature>
<organism evidence="3 4">
    <name type="scientific">Sipha flava</name>
    <name type="common">yellow sugarcane aphid</name>
    <dbReference type="NCBI Taxonomy" id="143950"/>
    <lineage>
        <taxon>Eukaryota</taxon>
        <taxon>Metazoa</taxon>
        <taxon>Ecdysozoa</taxon>
        <taxon>Arthropoda</taxon>
        <taxon>Hexapoda</taxon>
        <taxon>Insecta</taxon>
        <taxon>Pterygota</taxon>
        <taxon>Neoptera</taxon>
        <taxon>Paraneoptera</taxon>
        <taxon>Hemiptera</taxon>
        <taxon>Sternorrhyncha</taxon>
        <taxon>Aphidomorpha</taxon>
        <taxon>Aphidoidea</taxon>
        <taxon>Aphididae</taxon>
        <taxon>Sipha</taxon>
    </lineage>
</organism>
<dbReference type="GeneID" id="112684250"/>
<keyword evidence="1" id="KW-0732">Signal</keyword>
<feature type="signal peptide" evidence="1">
    <location>
        <begin position="1"/>
        <end position="24"/>
    </location>
</feature>
<dbReference type="Gene3D" id="3.40.570.10">
    <property type="entry name" value="Extracellular Endonuclease, subunit A"/>
    <property type="match status" value="1"/>
</dbReference>
<dbReference type="OrthoDB" id="6606584at2759"/>
<evidence type="ECO:0000313" key="4">
    <source>
        <dbReference type="RefSeq" id="XP_025411447.1"/>
    </source>
</evidence>
<gene>
    <name evidence="4" type="primary">LOC112684250</name>
</gene>
<dbReference type="RefSeq" id="XP_025411447.1">
    <property type="nucleotide sequence ID" value="XM_025555662.1"/>
</dbReference>
<accession>A0A8B8FLD8</accession>
<feature type="domain" description="Type VII secretion system protein EssD-like" evidence="2">
    <location>
        <begin position="56"/>
        <end position="155"/>
    </location>
</feature>